<keyword evidence="2" id="KW-0732">Signal</keyword>
<dbReference type="PANTHER" id="PTHR30290:SF79">
    <property type="entry name" value="DIPEPTIDE-BINDING PROTEIN DPPE"/>
    <property type="match status" value="1"/>
</dbReference>
<sequence length="548" mass="61053">MKALQKLSLSFVLLSSLTLAACGGQQAVQQPSEQKPAETPAAPQEQATAGNQEMRVNLNSSDPSTLDPGLAEDIPSMSIARAAFDGLLRLDVDGTIKESVAEKYEVSPDGLTYTFHLRDTKWSNGDPVTAGDFEYAWKRVLNPETASGYAYQLYFLKNGEAYNGGKASADEVGVKATDEKTLVVTLENPAPFFPQLVSTVTYFPVNKKVVESNKDWAKSPEAYVGNGPFVLKKWDHKSVIELEKNDTYWDKDRVKLSKLIVNMIEDANTELSMFEKGDLDWAGSPLGDLPLDALDSLKDSGKMQSKATAGTYWYIFNTKQPPFTNKHIRQAFAYAVNRQEITESVVPYKSTAALGILPPTMALNPDGYFKDNDVEKAKELLALGMKELGITKLPELTLAYNSSETNQRVATVIQDQWRKAFGIEVKLVNKENKVHREQMKAGNFEIGRASWIGDFNDPINFLEVFKGGLNTSKWENKEFLDLLALSSKEGDVAKRNEILKRADSIVMDEMPALPIYYFTYTWVKQDSVKDVVIDALGFIDFKYASNEK</sequence>
<dbReference type="Gene3D" id="3.10.105.10">
    <property type="entry name" value="Dipeptide-binding Protein, Domain 3"/>
    <property type="match status" value="1"/>
</dbReference>
<accession>A0ABY4WDS3</accession>
<gene>
    <name evidence="4" type="ORF">NDK47_17390</name>
</gene>
<feature type="domain" description="Solute-binding protein family 5" evidence="3">
    <location>
        <begin position="96"/>
        <end position="470"/>
    </location>
</feature>
<evidence type="ECO:0000313" key="5">
    <source>
        <dbReference type="Proteomes" id="UP001056500"/>
    </source>
</evidence>
<dbReference type="InterPro" id="IPR039424">
    <property type="entry name" value="SBP_5"/>
</dbReference>
<feature type="compositionally biased region" description="Low complexity" evidence="1">
    <location>
        <begin position="33"/>
        <end position="49"/>
    </location>
</feature>
<dbReference type="Gene3D" id="3.40.190.10">
    <property type="entry name" value="Periplasmic binding protein-like II"/>
    <property type="match status" value="1"/>
</dbReference>
<keyword evidence="5" id="KW-1185">Reference proteome</keyword>
<dbReference type="RefSeq" id="WP_251871009.1">
    <property type="nucleotide sequence ID" value="NZ_CP098755.1"/>
</dbReference>
<dbReference type="SUPFAM" id="SSF53850">
    <property type="entry name" value="Periplasmic binding protein-like II"/>
    <property type="match status" value="1"/>
</dbReference>
<feature type="chain" id="PRO_5045346415" evidence="2">
    <location>
        <begin position="21"/>
        <end position="548"/>
    </location>
</feature>
<dbReference type="InterPro" id="IPR030678">
    <property type="entry name" value="Peptide/Ni-bd"/>
</dbReference>
<dbReference type="Proteomes" id="UP001056500">
    <property type="component" value="Chromosome"/>
</dbReference>
<organism evidence="4 5">
    <name type="scientific">Brevibacillus ruminantium</name>
    <dbReference type="NCBI Taxonomy" id="2950604"/>
    <lineage>
        <taxon>Bacteria</taxon>
        <taxon>Bacillati</taxon>
        <taxon>Bacillota</taxon>
        <taxon>Bacilli</taxon>
        <taxon>Bacillales</taxon>
        <taxon>Paenibacillaceae</taxon>
        <taxon>Brevibacillus</taxon>
    </lineage>
</organism>
<dbReference type="EMBL" id="CP098755">
    <property type="protein sequence ID" value="USG63925.1"/>
    <property type="molecule type" value="Genomic_DNA"/>
</dbReference>
<protein>
    <submittedName>
        <fullName evidence="4">Peptide ABC transporter substrate-binding protein</fullName>
    </submittedName>
</protein>
<evidence type="ECO:0000256" key="1">
    <source>
        <dbReference type="SAM" id="MobiDB-lite"/>
    </source>
</evidence>
<evidence type="ECO:0000259" key="3">
    <source>
        <dbReference type="Pfam" id="PF00496"/>
    </source>
</evidence>
<feature type="signal peptide" evidence="2">
    <location>
        <begin position="1"/>
        <end position="20"/>
    </location>
</feature>
<dbReference type="PANTHER" id="PTHR30290">
    <property type="entry name" value="PERIPLASMIC BINDING COMPONENT OF ABC TRANSPORTER"/>
    <property type="match status" value="1"/>
</dbReference>
<dbReference type="Gene3D" id="3.90.76.10">
    <property type="entry name" value="Dipeptide-binding Protein, Domain 1"/>
    <property type="match status" value="1"/>
</dbReference>
<reference evidence="4" key="1">
    <citation type="submission" date="2022-06" db="EMBL/GenBank/DDBJ databases">
        <title>Genome sequencing of Brevibacillus sp. BB3-R1.</title>
        <authorList>
            <person name="Heo J."/>
            <person name="Lee D."/>
            <person name="Won M."/>
            <person name="Han B.-H."/>
            <person name="Hong S.-B."/>
            <person name="Kwon S.-W."/>
        </authorList>
    </citation>
    <scope>NUCLEOTIDE SEQUENCE</scope>
    <source>
        <strain evidence="4">BB3-R1</strain>
    </source>
</reference>
<dbReference type="CDD" id="cd08504">
    <property type="entry name" value="PBP2_OppA"/>
    <property type="match status" value="1"/>
</dbReference>
<dbReference type="InterPro" id="IPR000914">
    <property type="entry name" value="SBP_5_dom"/>
</dbReference>
<evidence type="ECO:0000256" key="2">
    <source>
        <dbReference type="SAM" id="SignalP"/>
    </source>
</evidence>
<dbReference type="PROSITE" id="PS51257">
    <property type="entry name" value="PROKAR_LIPOPROTEIN"/>
    <property type="match status" value="1"/>
</dbReference>
<dbReference type="Pfam" id="PF00496">
    <property type="entry name" value="SBP_bac_5"/>
    <property type="match status" value="1"/>
</dbReference>
<name>A0ABY4WDS3_9BACL</name>
<evidence type="ECO:0000313" key="4">
    <source>
        <dbReference type="EMBL" id="USG63925.1"/>
    </source>
</evidence>
<feature type="region of interest" description="Disordered" evidence="1">
    <location>
        <begin position="29"/>
        <end position="49"/>
    </location>
</feature>
<dbReference type="PIRSF" id="PIRSF002741">
    <property type="entry name" value="MppA"/>
    <property type="match status" value="1"/>
</dbReference>
<proteinExistence type="predicted"/>